<proteinExistence type="inferred from homology"/>
<dbReference type="EC" id="2.3.3.9" evidence="11 12"/>
<dbReference type="GO" id="GO:0005829">
    <property type="term" value="C:cytosol"/>
    <property type="evidence" value="ECO:0007669"/>
    <property type="project" value="TreeGrafter"/>
</dbReference>
<evidence type="ECO:0000259" key="15">
    <source>
        <dbReference type="Pfam" id="PF01274"/>
    </source>
</evidence>
<comment type="function">
    <text evidence="10 11">Involved in the glycolate utilization. Catalyzes the condensation and subsequent hydrolysis of acetyl-coenzyme A (acetyl-CoA) and glyoxylate to form malate and CoA.</text>
</comment>
<dbReference type="Pfam" id="PF20658">
    <property type="entry name" value="MSG_insertion"/>
    <property type="match status" value="1"/>
</dbReference>
<feature type="binding site" evidence="11">
    <location>
        <position position="324"/>
    </location>
    <ligand>
        <name>acetyl-CoA</name>
        <dbReference type="ChEBI" id="CHEBI:57288"/>
    </ligand>
</feature>
<evidence type="ECO:0000259" key="16">
    <source>
        <dbReference type="Pfam" id="PF20656"/>
    </source>
</evidence>
<dbReference type="Gene3D" id="3.20.20.360">
    <property type="entry name" value="Malate synthase, domain 3"/>
    <property type="match status" value="2"/>
</dbReference>
<dbReference type="PANTHER" id="PTHR42739:SF1">
    <property type="entry name" value="MALATE SYNTHASE G"/>
    <property type="match status" value="1"/>
</dbReference>
<evidence type="ECO:0000256" key="11">
    <source>
        <dbReference type="HAMAP-Rule" id="MF_00641"/>
    </source>
</evidence>
<evidence type="ECO:0000256" key="8">
    <source>
        <dbReference type="ARBA" id="ARBA00023097"/>
    </source>
</evidence>
<keyword evidence="2 11" id="KW-0329">Glyoxylate bypass</keyword>
<feature type="binding site" evidence="11">
    <location>
        <position position="447"/>
    </location>
    <ligand>
        <name>glyoxylate</name>
        <dbReference type="ChEBI" id="CHEBI:36655"/>
    </ligand>
</feature>
<feature type="active site" description="Proton acceptor" evidence="11 13">
    <location>
        <position position="352"/>
    </location>
</feature>
<keyword evidence="7 11" id="KW-0460">Magnesium</keyword>
<organism evidence="19 20">
    <name type="scientific">Mycolicibacterium chubuense</name>
    <name type="common">Mycobacterium chubuense</name>
    <dbReference type="NCBI Taxonomy" id="1800"/>
    <lineage>
        <taxon>Bacteria</taxon>
        <taxon>Bacillati</taxon>
        <taxon>Actinomycetota</taxon>
        <taxon>Actinomycetes</taxon>
        <taxon>Mycobacteriales</taxon>
        <taxon>Mycobacteriaceae</taxon>
        <taxon>Mycolicibacterium</taxon>
    </lineage>
</organism>
<feature type="domain" description="Malate synthase TIM barrel" evidence="15">
    <location>
        <begin position="349"/>
        <end position="593"/>
    </location>
</feature>
<feature type="modified residue" description="Cysteine sulfenic acid (-SOH)" evidence="11">
    <location>
        <position position="632"/>
    </location>
</feature>
<dbReference type="GO" id="GO:0009436">
    <property type="term" value="P:glyoxylate catabolic process"/>
    <property type="evidence" value="ECO:0007669"/>
    <property type="project" value="TreeGrafter"/>
</dbReference>
<dbReference type="InterPro" id="IPR048355">
    <property type="entry name" value="MS_C"/>
</dbReference>
<dbReference type="GO" id="GO:0006097">
    <property type="term" value="P:glyoxylate cycle"/>
    <property type="evidence" value="ECO:0007669"/>
    <property type="project" value="UniProtKB-UniRule"/>
</dbReference>
<dbReference type="HAMAP" id="MF_00641">
    <property type="entry name" value="Malate_synth_G"/>
    <property type="match status" value="1"/>
</dbReference>
<evidence type="ECO:0000256" key="7">
    <source>
        <dbReference type="ARBA" id="ARBA00022842"/>
    </source>
</evidence>
<feature type="binding site" evidence="11">
    <location>
        <position position="352"/>
    </location>
    <ligand>
        <name>glyoxylate</name>
        <dbReference type="ChEBI" id="CHEBI:36655"/>
    </ligand>
</feature>
<comment type="catalytic activity">
    <reaction evidence="9 11 14">
        <text>glyoxylate + acetyl-CoA + H2O = (S)-malate + CoA + H(+)</text>
        <dbReference type="Rhea" id="RHEA:18181"/>
        <dbReference type="ChEBI" id="CHEBI:15377"/>
        <dbReference type="ChEBI" id="CHEBI:15378"/>
        <dbReference type="ChEBI" id="CHEBI:15589"/>
        <dbReference type="ChEBI" id="CHEBI:36655"/>
        <dbReference type="ChEBI" id="CHEBI:57287"/>
        <dbReference type="ChEBI" id="CHEBI:57288"/>
        <dbReference type="EC" id="2.3.3.9"/>
    </reaction>
</comment>
<comment type="caution">
    <text evidence="11">Lacks conserved residue(s) required for the propagation of feature annotation.</text>
</comment>
<dbReference type="InterPro" id="IPR011076">
    <property type="entry name" value="Malate_synth_sf"/>
</dbReference>
<feature type="domain" description="Malate synthase C-terminal" evidence="18">
    <location>
        <begin position="606"/>
        <end position="695"/>
    </location>
</feature>
<evidence type="ECO:0000256" key="9">
    <source>
        <dbReference type="ARBA" id="ARBA00047918"/>
    </source>
</evidence>
<evidence type="ECO:0000256" key="2">
    <source>
        <dbReference type="ARBA" id="ARBA00022435"/>
    </source>
</evidence>
<comment type="pathway">
    <text evidence="11 14">Carbohydrate metabolism; glyoxylate cycle; (S)-malate from isocitrate: step 2/2.</text>
</comment>
<keyword evidence="19" id="KW-0012">Acyltransferase</keyword>
<evidence type="ECO:0000256" key="14">
    <source>
        <dbReference type="RuleBase" id="RU003572"/>
    </source>
</evidence>
<dbReference type="AlphaFoldDB" id="A0A0J6WRA1"/>
<evidence type="ECO:0000256" key="12">
    <source>
        <dbReference type="NCBIfam" id="TIGR01345"/>
    </source>
</evidence>
<dbReference type="EMBL" id="JYNX01000002">
    <property type="protein sequence ID" value="KMO85034.1"/>
    <property type="molecule type" value="Genomic_DNA"/>
</dbReference>
<evidence type="ECO:0000256" key="4">
    <source>
        <dbReference type="ARBA" id="ARBA00022532"/>
    </source>
</evidence>
<feature type="domain" description="Malate synthase N-terminal" evidence="16">
    <location>
        <begin position="16"/>
        <end position="73"/>
    </location>
</feature>
<keyword evidence="4 11" id="KW-0816">Tricarboxylic acid cycle</keyword>
<keyword evidence="5 11" id="KW-0808">Transferase</keyword>
<evidence type="ECO:0000256" key="13">
    <source>
        <dbReference type="PIRSR" id="PIRSR601465-50"/>
    </source>
</evidence>
<evidence type="ECO:0000256" key="5">
    <source>
        <dbReference type="ARBA" id="ARBA00022679"/>
    </source>
</evidence>
<evidence type="ECO:0000313" key="19">
    <source>
        <dbReference type="EMBL" id="KMO85034.1"/>
    </source>
</evidence>
<evidence type="ECO:0000256" key="1">
    <source>
        <dbReference type="ARBA" id="ARBA00001946"/>
    </source>
</evidence>
<reference evidence="19 20" key="1">
    <citation type="journal article" date="2015" name="Genome Biol. Evol.">
        <title>Characterization of Three Mycobacterium spp. with Potential Use in Bioremediation by Genome Sequencing and Comparative Genomics.</title>
        <authorList>
            <person name="Das S."/>
            <person name="Pettersson B.M."/>
            <person name="Behra P.R."/>
            <person name="Ramesh M."/>
            <person name="Dasgupta S."/>
            <person name="Bhattacharya A."/>
            <person name="Kirsebom L.A."/>
        </authorList>
    </citation>
    <scope>NUCLEOTIDE SEQUENCE [LARGE SCALE GENOMIC DNA]</scope>
    <source>
        <strain evidence="19 20">DSM 44219</strain>
    </source>
</reference>
<dbReference type="InterPro" id="IPR044856">
    <property type="entry name" value="Malate_synth_C_sf"/>
</dbReference>
<dbReference type="GO" id="GO:0009986">
    <property type="term" value="C:cell surface"/>
    <property type="evidence" value="ECO:0007669"/>
    <property type="project" value="UniProtKB-ARBA"/>
</dbReference>
<feature type="binding site" evidence="11">
    <location>
        <position position="447"/>
    </location>
    <ligand>
        <name>Mg(2+)</name>
        <dbReference type="ChEBI" id="CHEBI:18420"/>
    </ligand>
</feature>
<dbReference type="NCBIfam" id="TIGR01345">
    <property type="entry name" value="malate_syn_G"/>
    <property type="match status" value="1"/>
</dbReference>
<keyword evidence="6 11" id="KW-0479">Metal-binding</keyword>
<dbReference type="GO" id="GO:0000287">
    <property type="term" value="F:magnesium ion binding"/>
    <property type="evidence" value="ECO:0007669"/>
    <property type="project" value="TreeGrafter"/>
</dbReference>
<feature type="binding site" evidence="11">
    <location>
        <position position="475"/>
    </location>
    <ligand>
        <name>Mg(2+)</name>
        <dbReference type="ChEBI" id="CHEBI:18420"/>
    </ligand>
</feature>
<dbReference type="Gene3D" id="1.20.1220.12">
    <property type="entry name" value="Malate synthase, domain III"/>
    <property type="match status" value="1"/>
</dbReference>
<evidence type="ECO:0000259" key="17">
    <source>
        <dbReference type="Pfam" id="PF20658"/>
    </source>
</evidence>
<feature type="binding site" evidence="11">
    <location>
        <position position="556"/>
    </location>
    <ligand>
        <name>acetyl-CoA</name>
        <dbReference type="ChEBI" id="CHEBI:57288"/>
    </ligand>
</feature>
<feature type="domain" description="Malate synthase G alpha-beta insertion" evidence="17">
    <location>
        <begin position="160"/>
        <end position="246"/>
    </location>
</feature>
<comment type="caution">
    <text evidence="19">The sequence shown here is derived from an EMBL/GenBank/DDBJ whole genome shotgun (WGS) entry which is preliminary data.</text>
</comment>
<dbReference type="Pfam" id="PF20656">
    <property type="entry name" value="MS_N"/>
    <property type="match status" value="1"/>
</dbReference>
<feature type="binding site" evidence="11">
    <location>
        <position position="118"/>
    </location>
    <ligand>
        <name>acetyl-CoA</name>
        <dbReference type="ChEBI" id="CHEBI:57288"/>
    </ligand>
</feature>
<dbReference type="Pfam" id="PF20659">
    <property type="entry name" value="MS_C"/>
    <property type="match status" value="1"/>
</dbReference>
<feature type="active site" description="Proton donor" evidence="11 13">
    <location>
        <position position="646"/>
    </location>
</feature>
<dbReference type="PANTHER" id="PTHR42739">
    <property type="entry name" value="MALATE SYNTHASE G"/>
    <property type="match status" value="1"/>
</dbReference>
<feature type="binding site" evidence="11">
    <location>
        <begin position="125"/>
        <end position="126"/>
    </location>
    <ligand>
        <name>acetyl-CoA</name>
        <dbReference type="ChEBI" id="CHEBI:57288"/>
    </ligand>
</feature>
<comment type="similarity">
    <text evidence="11 14">Belongs to the malate synthase family. GlcB subfamily.</text>
</comment>
<gene>
    <name evidence="11 19" type="primary">glcB</name>
    <name evidence="19" type="ORF">MCHUDSM44219_00042</name>
</gene>
<dbReference type="Proteomes" id="UP000036176">
    <property type="component" value="Unassembled WGS sequence"/>
</dbReference>
<dbReference type="PATRIC" id="fig|1800.3.peg.42"/>
<evidence type="ECO:0000256" key="10">
    <source>
        <dbReference type="ARBA" id="ARBA00054368"/>
    </source>
</evidence>
<protein>
    <recommendedName>
        <fullName evidence="11 12">Malate synthase G</fullName>
        <ecNumber evidence="11 12">2.3.3.9</ecNumber>
    </recommendedName>
</protein>
<accession>A0A0J6WRA1</accession>
<comment type="cofactor">
    <cofactor evidence="1 11">
        <name>Mg(2+)</name>
        <dbReference type="ChEBI" id="CHEBI:18420"/>
    </cofactor>
</comment>
<evidence type="ECO:0000256" key="6">
    <source>
        <dbReference type="ARBA" id="ARBA00022723"/>
    </source>
</evidence>
<keyword evidence="20" id="KW-1185">Reference proteome</keyword>
<dbReference type="RefSeq" id="WP_048416205.1">
    <property type="nucleotide sequence ID" value="NZ_JYNX01000002.1"/>
</dbReference>
<dbReference type="FunFam" id="3.20.20.360:FF:000002">
    <property type="entry name" value="Malate synthase G"/>
    <property type="match status" value="1"/>
</dbReference>
<dbReference type="InterPro" id="IPR048357">
    <property type="entry name" value="MSG_insertion"/>
</dbReference>
<dbReference type="CDD" id="cd00728">
    <property type="entry name" value="malate_synt_G"/>
    <property type="match status" value="1"/>
</dbReference>
<evidence type="ECO:0000256" key="3">
    <source>
        <dbReference type="ARBA" id="ARBA00022490"/>
    </source>
</evidence>
<evidence type="ECO:0000313" key="20">
    <source>
        <dbReference type="Proteomes" id="UP000036176"/>
    </source>
</evidence>
<dbReference type="GO" id="GO:0004474">
    <property type="term" value="F:malate synthase activity"/>
    <property type="evidence" value="ECO:0007669"/>
    <property type="project" value="UniProtKB-UniRule"/>
</dbReference>
<dbReference type="InterPro" id="IPR048356">
    <property type="entry name" value="MS_N"/>
</dbReference>
<dbReference type="InterPro" id="IPR006253">
    <property type="entry name" value="Malate_synthG"/>
</dbReference>
<dbReference type="SUPFAM" id="SSF51645">
    <property type="entry name" value="Malate synthase G"/>
    <property type="match status" value="1"/>
</dbReference>
<keyword evidence="8 11" id="KW-0558">Oxidation</keyword>
<dbReference type="InterPro" id="IPR001465">
    <property type="entry name" value="Malate_synthase_TIM"/>
</dbReference>
<dbReference type="UniPathway" id="UPA00703">
    <property type="reaction ID" value="UER00720"/>
</dbReference>
<feature type="binding site" evidence="11">
    <location>
        <position position="287"/>
    </location>
    <ligand>
        <name>acetyl-CoA</name>
        <dbReference type="ChEBI" id="CHEBI:57288"/>
    </ligand>
</feature>
<keyword evidence="3 11" id="KW-0963">Cytoplasm</keyword>
<sequence>MTERVTVGNLRVAPVLYDFITNEALSGTGIDPDTFWSGVDKVVADLTPKNQELLARRDELQAQIDRWHRARVIGGFEGEEYKQFLTDIGYLESEPGDFTITTAGVDDEITTTAGPQLVVPVLNARFALNAANARWGSLYDALYGTDVISEEGGAEPGDSYNKVRGDKVIAYARTFLDGAAPLAQGSWSDITGLTIADGAVTATLDDDGAEDVDSSRERSSVALEDPAQFAGYLGEPDAPTAVLLVNNGLHIEILIDADSPIGSTDRAGIKDVVLESAITTIMDFEDSVAAVDADDKVLGYRNWLGLNRGDLAEEVSKGGKTFTRVLNGDRTFTAPDGESELTLPGRSLLFVRNVGHLMTNDAITFDNGAEVPEGIQDALFTSLIAIHGLKDDDGNGPLLNSRTGSIYIVKPKMHGPDEVAFTCELFSRVEDVLGLPQNTIKVGIMDEERRTTLNLKACIKAAADRVVFINTGFLDRTGDEIHTSMEAGPMIRKGAMKSTAWIQAYENQNVDIGLETGFSGKAQIGKGMWAMTELMADMVEQKIGQPKAGATTAWVPSPTAATLHAMHYHAVDVFAVQAELEGKRRSTIEELLTIPLAKELAWASEEIREEVDNNCQSILGYVVRWIDAGVGCSKVPDIHDVALMEDRATLRISSQLLANWLRHGVITEEDVKASLRRMAAVVDEQNAADPDFRPMATDPENSIAFQAAQELILAGGAQPSGYTEPILHRRRREFKAASNVG</sequence>
<comment type="subcellular location">
    <subcellularLocation>
        <location evidence="11 14">Cytoplasm</location>
    </subcellularLocation>
</comment>
<name>A0A0J6WRA1_MYCCU</name>
<dbReference type="OrthoDB" id="9762054at2"/>
<comment type="subunit">
    <text evidence="11">Monomer.</text>
</comment>
<dbReference type="NCBIfam" id="NF002825">
    <property type="entry name" value="PRK02999.1"/>
    <property type="match status" value="1"/>
</dbReference>
<dbReference type="InterPro" id="IPR046363">
    <property type="entry name" value="MS_N_TIM-barrel_dom"/>
</dbReference>
<feature type="binding site" evidence="11">
    <location>
        <begin position="472"/>
        <end position="475"/>
    </location>
    <ligand>
        <name>glyoxylate</name>
        <dbReference type="ChEBI" id="CHEBI:36655"/>
    </ligand>
</feature>
<dbReference type="Pfam" id="PF01274">
    <property type="entry name" value="MS_TIM-barrel"/>
    <property type="match status" value="1"/>
</dbReference>
<dbReference type="GO" id="GO:0006099">
    <property type="term" value="P:tricarboxylic acid cycle"/>
    <property type="evidence" value="ECO:0007669"/>
    <property type="project" value="UniProtKB-KW"/>
</dbReference>
<evidence type="ECO:0000259" key="18">
    <source>
        <dbReference type="Pfam" id="PF20659"/>
    </source>
</evidence>